<evidence type="ECO:0000313" key="1">
    <source>
        <dbReference type="EMBL" id="MBE9075901.1"/>
    </source>
</evidence>
<keyword evidence="1" id="KW-0378">Hydrolase</keyword>
<dbReference type="RefSeq" id="WP_193904567.1">
    <property type="nucleotide sequence ID" value="NZ_JADEXG010000002.1"/>
</dbReference>
<evidence type="ECO:0000313" key="2">
    <source>
        <dbReference type="Proteomes" id="UP000636505"/>
    </source>
</evidence>
<keyword evidence="2" id="KW-1185">Reference proteome</keyword>
<comment type="caution">
    <text evidence="1">The sequence shown here is derived from an EMBL/GenBank/DDBJ whole genome shotgun (WGS) entry which is preliminary data.</text>
</comment>
<gene>
    <name evidence="1" type="ORF">IQ241_01080</name>
</gene>
<sequence>MADSPDTLWLSASPYLKCLDRPLLQELCRRSKVYRWDYFQSMDEPCCLETALTLLHDYLSQTERPMHLVGHGISGVIGLLYARRYPERVSSLALLSVAGLPAVTWQAHYYQLRQILPCSRTVLLAHMVRLLFGVQPLAIAKHLTRLLEKELDAGLSLHSLYQRGQIAPGGVSVPLLVCCGQQDIIVAEEMRDRWRQWLKAEDRLWQCKNGQYFFHQRYAKAVGCEITMFQRGLAAPRKYRLPSSTSN</sequence>
<dbReference type="EMBL" id="JADEXG010000002">
    <property type="protein sequence ID" value="MBE9075901.1"/>
    <property type="molecule type" value="Genomic_DNA"/>
</dbReference>
<dbReference type="InterPro" id="IPR000073">
    <property type="entry name" value="AB_hydrolase_1"/>
</dbReference>
<accession>A0A8J7AKR6</accession>
<dbReference type="Proteomes" id="UP000636505">
    <property type="component" value="Unassembled WGS sequence"/>
</dbReference>
<organism evidence="1 2">
    <name type="scientific">Vasconcelosia minhoensis LEGE 07310</name>
    <dbReference type="NCBI Taxonomy" id="915328"/>
    <lineage>
        <taxon>Bacteria</taxon>
        <taxon>Bacillati</taxon>
        <taxon>Cyanobacteriota</taxon>
        <taxon>Cyanophyceae</taxon>
        <taxon>Nodosilineales</taxon>
        <taxon>Cymatolegaceae</taxon>
        <taxon>Vasconcelosia</taxon>
        <taxon>Vasconcelosia minhoensis</taxon>
    </lineage>
</organism>
<reference evidence="1" key="1">
    <citation type="submission" date="2020-10" db="EMBL/GenBank/DDBJ databases">
        <authorList>
            <person name="Castelo-Branco R."/>
            <person name="Eusebio N."/>
            <person name="Adriana R."/>
            <person name="Vieira A."/>
            <person name="Brugerolle De Fraissinette N."/>
            <person name="Rezende De Castro R."/>
            <person name="Schneider M.P."/>
            <person name="Vasconcelos V."/>
            <person name="Leao P.N."/>
        </authorList>
    </citation>
    <scope>NUCLEOTIDE SEQUENCE</scope>
    <source>
        <strain evidence="1">LEGE 07310</strain>
    </source>
</reference>
<dbReference type="Gene3D" id="3.40.50.1820">
    <property type="entry name" value="alpha/beta hydrolase"/>
    <property type="match status" value="1"/>
</dbReference>
<dbReference type="SUPFAM" id="SSF53474">
    <property type="entry name" value="alpha/beta-Hydrolases"/>
    <property type="match status" value="1"/>
</dbReference>
<dbReference type="AlphaFoldDB" id="A0A8J7AKR6"/>
<protein>
    <submittedName>
        <fullName evidence="1">Alpha/beta hydrolase</fullName>
    </submittedName>
</protein>
<dbReference type="InterPro" id="IPR029058">
    <property type="entry name" value="AB_hydrolase_fold"/>
</dbReference>
<proteinExistence type="predicted"/>
<dbReference type="GO" id="GO:0016787">
    <property type="term" value="F:hydrolase activity"/>
    <property type="evidence" value="ECO:0007669"/>
    <property type="project" value="UniProtKB-KW"/>
</dbReference>
<dbReference type="PRINTS" id="PR00111">
    <property type="entry name" value="ABHYDROLASE"/>
</dbReference>
<name>A0A8J7AKR6_9CYAN</name>